<protein>
    <submittedName>
        <fullName evidence="2">Uncharacterized protein</fullName>
    </submittedName>
</protein>
<dbReference type="EMBL" id="WIXP02000002">
    <property type="protein sequence ID" value="KAF6214992.1"/>
    <property type="molecule type" value="Genomic_DNA"/>
</dbReference>
<dbReference type="InterPro" id="IPR004210">
    <property type="entry name" value="BESS_motif"/>
</dbReference>
<keyword evidence="1" id="KW-0539">Nucleus</keyword>
<dbReference type="Proteomes" id="UP000466442">
    <property type="component" value="Unassembled WGS sequence"/>
</dbReference>
<dbReference type="AlphaFoldDB" id="A0A6A4K5S3"/>
<comment type="caution">
    <text evidence="2">The sequence shown here is derived from an EMBL/GenBank/DDBJ whole genome shotgun (WGS) entry which is preliminary data.</text>
</comment>
<gene>
    <name evidence="2" type="ORF">GE061_009740</name>
</gene>
<accession>A0A6A4K5S3</accession>
<evidence type="ECO:0000256" key="1">
    <source>
        <dbReference type="PROSITE-ProRule" id="PRU00371"/>
    </source>
</evidence>
<organism evidence="2 3">
    <name type="scientific">Apolygus lucorum</name>
    <name type="common">Small green plant bug</name>
    <name type="synonym">Lygocoris lucorum</name>
    <dbReference type="NCBI Taxonomy" id="248454"/>
    <lineage>
        <taxon>Eukaryota</taxon>
        <taxon>Metazoa</taxon>
        <taxon>Ecdysozoa</taxon>
        <taxon>Arthropoda</taxon>
        <taxon>Hexapoda</taxon>
        <taxon>Insecta</taxon>
        <taxon>Pterygota</taxon>
        <taxon>Neoptera</taxon>
        <taxon>Paraneoptera</taxon>
        <taxon>Hemiptera</taxon>
        <taxon>Heteroptera</taxon>
        <taxon>Panheteroptera</taxon>
        <taxon>Cimicomorpha</taxon>
        <taxon>Miridae</taxon>
        <taxon>Mirini</taxon>
        <taxon>Apolygus</taxon>
    </lineage>
</organism>
<sequence>MDDEDSQLLVDDSTFENIFVKCEPNSPITDFESTENVQTFSIHPPAKVLKIQDTYDKNEPICEPSGISGGKEDFLFAKKKKKKHVPLDPFEKEIMNILERNRSKVDYAVHDPDTMFFISHVPVIKRFSPKEKLDFQRGNLCLVWKNVLRCNVVAINLTIFTSSPFEGKLVLGELFLSPNITNSTALRSGFTCCDRNFEIISFSKLNKKTMI</sequence>
<name>A0A6A4K5S3_APOLU</name>
<reference evidence="2" key="1">
    <citation type="journal article" date="2021" name="Mol. Ecol. Resour.">
        <title>Apolygus lucorum genome provides insights into omnivorousness and mesophyll feeding.</title>
        <authorList>
            <person name="Liu Y."/>
            <person name="Liu H."/>
            <person name="Wang H."/>
            <person name="Huang T."/>
            <person name="Liu B."/>
            <person name="Yang B."/>
            <person name="Yin L."/>
            <person name="Li B."/>
            <person name="Zhang Y."/>
            <person name="Zhang S."/>
            <person name="Jiang F."/>
            <person name="Zhang X."/>
            <person name="Ren Y."/>
            <person name="Wang B."/>
            <person name="Wang S."/>
            <person name="Lu Y."/>
            <person name="Wu K."/>
            <person name="Fan W."/>
            <person name="Wang G."/>
        </authorList>
    </citation>
    <scope>NUCLEOTIDE SEQUENCE</scope>
    <source>
        <strain evidence="2">12Hb</strain>
    </source>
</reference>
<comment type="subcellular location">
    <subcellularLocation>
        <location evidence="1">Nucleus</location>
    </subcellularLocation>
</comment>
<proteinExistence type="predicted"/>
<keyword evidence="3" id="KW-1185">Reference proteome</keyword>
<evidence type="ECO:0000313" key="3">
    <source>
        <dbReference type="Proteomes" id="UP000466442"/>
    </source>
</evidence>
<dbReference type="PROSITE" id="PS51031">
    <property type="entry name" value="BESS"/>
    <property type="match status" value="1"/>
</dbReference>
<evidence type="ECO:0000313" key="2">
    <source>
        <dbReference type="EMBL" id="KAF6214992.1"/>
    </source>
</evidence>
<dbReference type="GO" id="GO:0003677">
    <property type="term" value="F:DNA binding"/>
    <property type="evidence" value="ECO:0007669"/>
    <property type="project" value="InterPro"/>
</dbReference>
<dbReference type="GO" id="GO:0005634">
    <property type="term" value="C:nucleus"/>
    <property type="evidence" value="ECO:0007669"/>
    <property type="project" value="UniProtKB-SubCell"/>
</dbReference>